<dbReference type="EnsemblPlants" id="Pp3c23_18960V3.1">
    <property type="protein sequence ID" value="Pp3c23_18960V3.1"/>
    <property type="gene ID" value="Pp3c23_18960"/>
</dbReference>
<sequence length="540" mass="60664">MAAEVVWREDGNIRSRFFRGNEHGPTKKCIFNQLPESVIELIFDRLGSKGDRRAISQVCKQWHRVDGLTRKNIYIFNCYSIAPSNLSKRFPNLEKIKIKGKPRAYEFGLLVESWGAHAGPWIEEIASVYPNLEGLALRRMDITDKDLMLLASRCPNLRKLKLHKCSGFSTRGLEFITRSCRTLRVLDIDESHDMEDTGGPWLQLLEKGDGKLESLNIASAGLEEESIKEVLLKLAPSLKCISSLRVSDMELGSFFKILDNSEVPVVELGLGCYSLSQEDPKELVPSFSSRLSKLKILDLKFTTLNAEIQIELLRHCCSVEELELRSVVGDWGMQVISENCKQLKKIRVDQDTSPYMTNHVTQKGMISICEGCRELDFLVMYLTDVNNAALAAVGQYLPKLSDFRIVLLEDQDDVEDLPLDDGIRLLLQGCPMLSRFSVYLRPGGLSNKGLGYIGEFGSKLKWVLLGSSGESDEGFRLMAEGCRQLERLELRNCPFSDKQLAISILNNLPHLKYLWVQGFGATSGLGVALVTQMPGFVVEC</sequence>
<dbReference type="Gene3D" id="1.20.1280.50">
    <property type="match status" value="1"/>
</dbReference>
<evidence type="ECO:0000313" key="4">
    <source>
        <dbReference type="EnsemblPlants" id="Pp3c23_18960V3.1"/>
    </source>
</evidence>
<dbReference type="STRING" id="3218.A0A2K1IJZ0"/>
<dbReference type="InterPro" id="IPR036047">
    <property type="entry name" value="F-box-like_dom_sf"/>
</dbReference>
<accession>A0A2K1IJZ0</accession>
<dbReference type="Gramene" id="Pp3c23_18960V3.1">
    <property type="protein sequence ID" value="Pp3c23_18960V3.1"/>
    <property type="gene ID" value="Pp3c23_18960"/>
</dbReference>
<proteinExistence type="predicted"/>
<dbReference type="Gene3D" id="3.80.10.10">
    <property type="entry name" value="Ribonuclease Inhibitor"/>
    <property type="match status" value="1"/>
</dbReference>
<keyword evidence="5" id="KW-1185">Reference proteome</keyword>
<dbReference type="FunFam" id="3.80.10.10:FF:000124">
    <property type="entry name" value="Coronatine-insensitive protein 1"/>
    <property type="match status" value="1"/>
</dbReference>
<feature type="domain" description="Transport inhibitor response 1" evidence="2">
    <location>
        <begin position="91"/>
        <end position="137"/>
    </location>
</feature>
<evidence type="ECO:0000259" key="1">
    <source>
        <dbReference type="Pfam" id="PF18511"/>
    </source>
</evidence>
<dbReference type="AlphaFoldDB" id="A0A2K1IJZ0"/>
<dbReference type="PANTHER" id="PTHR16134">
    <property type="entry name" value="F-BOX/TPR REPEAT PROTEIN POF3"/>
    <property type="match status" value="1"/>
</dbReference>
<dbReference type="SUPFAM" id="SSF81383">
    <property type="entry name" value="F-box domain"/>
    <property type="match status" value="1"/>
</dbReference>
<gene>
    <name evidence="4" type="primary">LOC112275867</name>
    <name evidence="3" type="ORF">PHYPA_028286</name>
</gene>
<reference evidence="3 5" key="1">
    <citation type="journal article" date="2008" name="Science">
        <title>The Physcomitrella genome reveals evolutionary insights into the conquest of land by plants.</title>
        <authorList>
            <person name="Rensing S."/>
            <person name="Lang D."/>
            <person name="Zimmer A."/>
            <person name="Terry A."/>
            <person name="Salamov A."/>
            <person name="Shapiro H."/>
            <person name="Nishiyama T."/>
            <person name="Perroud P.-F."/>
            <person name="Lindquist E."/>
            <person name="Kamisugi Y."/>
            <person name="Tanahashi T."/>
            <person name="Sakakibara K."/>
            <person name="Fujita T."/>
            <person name="Oishi K."/>
            <person name="Shin-I T."/>
            <person name="Kuroki Y."/>
            <person name="Toyoda A."/>
            <person name="Suzuki Y."/>
            <person name="Hashimoto A."/>
            <person name="Yamaguchi K."/>
            <person name="Sugano A."/>
            <person name="Kohara Y."/>
            <person name="Fujiyama A."/>
            <person name="Anterola A."/>
            <person name="Aoki S."/>
            <person name="Ashton N."/>
            <person name="Barbazuk W.B."/>
            <person name="Barker E."/>
            <person name="Bennetzen J."/>
            <person name="Bezanilla M."/>
            <person name="Blankenship R."/>
            <person name="Cho S.H."/>
            <person name="Dutcher S."/>
            <person name="Estelle M."/>
            <person name="Fawcett J.A."/>
            <person name="Gundlach H."/>
            <person name="Hanada K."/>
            <person name="Heyl A."/>
            <person name="Hicks K.A."/>
            <person name="Hugh J."/>
            <person name="Lohr M."/>
            <person name="Mayer K."/>
            <person name="Melkozernov A."/>
            <person name="Murata T."/>
            <person name="Nelson D."/>
            <person name="Pils B."/>
            <person name="Prigge M."/>
            <person name="Reiss B."/>
            <person name="Renner T."/>
            <person name="Rombauts S."/>
            <person name="Rushton P."/>
            <person name="Sanderfoot A."/>
            <person name="Schween G."/>
            <person name="Shiu S.-H."/>
            <person name="Stueber K."/>
            <person name="Theodoulou F.L."/>
            <person name="Tu H."/>
            <person name="Van de Peer Y."/>
            <person name="Verrier P.J."/>
            <person name="Waters E."/>
            <person name="Wood A."/>
            <person name="Yang L."/>
            <person name="Cove D."/>
            <person name="Cuming A."/>
            <person name="Hasebe M."/>
            <person name="Lucas S."/>
            <person name="Mishler D.B."/>
            <person name="Reski R."/>
            <person name="Grigoriev I."/>
            <person name="Quatrano R.S."/>
            <person name="Boore J.L."/>
        </authorList>
    </citation>
    <scope>NUCLEOTIDE SEQUENCE [LARGE SCALE GENOMIC DNA]</scope>
    <source>
        <strain evidence="4 5">cv. Gransden 2004</strain>
    </source>
</reference>
<dbReference type="CDD" id="cd22159">
    <property type="entry name" value="F-box_AtTIR1-like"/>
    <property type="match status" value="1"/>
</dbReference>
<dbReference type="SMART" id="SM00367">
    <property type="entry name" value="LRR_CC"/>
    <property type="match status" value="4"/>
</dbReference>
<name>A0A2K1IJZ0_PHYPA</name>
<protein>
    <recommendedName>
        <fullName evidence="6">F-box domain-containing protein</fullName>
    </recommendedName>
</protein>
<evidence type="ECO:0000313" key="5">
    <source>
        <dbReference type="Proteomes" id="UP000006727"/>
    </source>
</evidence>
<organism evidence="3">
    <name type="scientific">Physcomitrium patens</name>
    <name type="common">Spreading-leaved earth moss</name>
    <name type="synonym">Physcomitrella patens</name>
    <dbReference type="NCBI Taxonomy" id="3218"/>
    <lineage>
        <taxon>Eukaryota</taxon>
        <taxon>Viridiplantae</taxon>
        <taxon>Streptophyta</taxon>
        <taxon>Embryophyta</taxon>
        <taxon>Bryophyta</taxon>
        <taxon>Bryophytina</taxon>
        <taxon>Bryopsida</taxon>
        <taxon>Funariidae</taxon>
        <taxon>Funariales</taxon>
        <taxon>Funariaceae</taxon>
        <taxon>Physcomitrium</taxon>
    </lineage>
</organism>
<evidence type="ECO:0000259" key="2">
    <source>
        <dbReference type="Pfam" id="PF18791"/>
    </source>
</evidence>
<dbReference type="Pfam" id="PF18791">
    <property type="entry name" value="Transp_inhibit"/>
    <property type="match status" value="1"/>
</dbReference>
<dbReference type="InterPro" id="IPR041567">
    <property type="entry name" value="COI1_F-box"/>
</dbReference>
<reference evidence="4" key="3">
    <citation type="submission" date="2020-12" db="UniProtKB">
        <authorList>
            <consortium name="EnsemblPlants"/>
        </authorList>
    </citation>
    <scope>IDENTIFICATION</scope>
</reference>
<dbReference type="InterPro" id="IPR006553">
    <property type="entry name" value="Leu-rich_rpt_Cys-con_subtyp"/>
</dbReference>
<dbReference type="InterPro" id="IPR032675">
    <property type="entry name" value="LRR_dom_sf"/>
</dbReference>
<dbReference type="EnsemblPlants" id="Pp3c23_18960V3.2">
    <property type="protein sequence ID" value="Pp3c23_18960V3.2"/>
    <property type="gene ID" value="Pp3c23_18960"/>
</dbReference>
<dbReference type="PaxDb" id="3218-PP1S49_196V6.2"/>
<evidence type="ECO:0000313" key="3">
    <source>
        <dbReference type="EMBL" id="PNR29592.1"/>
    </source>
</evidence>
<dbReference type="InterPro" id="IPR041101">
    <property type="entry name" value="Transp_inhibit"/>
</dbReference>
<dbReference type="FunFam" id="1.20.1280.50:FF:000023">
    <property type="entry name" value="F-box/LRR-repeat protein 4"/>
    <property type="match status" value="1"/>
</dbReference>
<dbReference type="Gramene" id="Pp3c23_18960V3.2">
    <property type="protein sequence ID" value="Pp3c23_18960V3.2"/>
    <property type="gene ID" value="Pp3c23_18960"/>
</dbReference>
<dbReference type="SUPFAM" id="SSF52047">
    <property type="entry name" value="RNI-like"/>
    <property type="match status" value="2"/>
</dbReference>
<dbReference type="EMBL" id="ABEU02000023">
    <property type="protein sequence ID" value="PNR29592.1"/>
    <property type="molecule type" value="Genomic_DNA"/>
</dbReference>
<dbReference type="Pfam" id="PF18511">
    <property type="entry name" value="F-box_5"/>
    <property type="match status" value="1"/>
</dbReference>
<dbReference type="Proteomes" id="UP000006727">
    <property type="component" value="Chromosome 23"/>
</dbReference>
<dbReference type="PANTHER" id="PTHR16134:SF43">
    <property type="entry name" value="CORONATINE-INSENSITIVE PROTEIN 1"/>
    <property type="match status" value="1"/>
</dbReference>
<reference evidence="3 5" key="2">
    <citation type="journal article" date="2018" name="Plant J.">
        <title>The Physcomitrella patens chromosome-scale assembly reveals moss genome structure and evolution.</title>
        <authorList>
            <person name="Lang D."/>
            <person name="Ullrich K.K."/>
            <person name="Murat F."/>
            <person name="Fuchs J."/>
            <person name="Jenkins J."/>
            <person name="Haas F.B."/>
            <person name="Piednoel M."/>
            <person name="Gundlach H."/>
            <person name="Van Bel M."/>
            <person name="Meyberg R."/>
            <person name="Vives C."/>
            <person name="Morata J."/>
            <person name="Symeonidi A."/>
            <person name="Hiss M."/>
            <person name="Muchero W."/>
            <person name="Kamisugi Y."/>
            <person name="Saleh O."/>
            <person name="Blanc G."/>
            <person name="Decker E.L."/>
            <person name="van Gessel N."/>
            <person name="Grimwood J."/>
            <person name="Hayes R.D."/>
            <person name="Graham S.W."/>
            <person name="Gunter L.E."/>
            <person name="McDaniel S.F."/>
            <person name="Hoernstein S.N.W."/>
            <person name="Larsson A."/>
            <person name="Li F.W."/>
            <person name="Perroud P.F."/>
            <person name="Phillips J."/>
            <person name="Ranjan P."/>
            <person name="Rokshar D.S."/>
            <person name="Rothfels C.J."/>
            <person name="Schneider L."/>
            <person name="Shu S."/>
            <person name="Stevenson D.W."/>
            <person name="Thummler F."/>
            <person name="Tillich M."/>
            <person name="Villarreal Aguilar J.C."/>
            <person name="Widiez T."/>
            <person name="Wong G.K."/>
            <person name="Wymore A."/>
            <person name="Zhang Y."/>
            <person name="Zimmer A.D."/>
            <person name="Quatrano R.S."/>
            <person name="Mayer K.F.X."/>
            <person name="Goodstein D."/>
            <person name="Casacuberta J.M."/>
            <person name="Vandepoele K."/>
            <person name="Reski R."/>
            <person name="Cuming A.C."/>
            <person name="Tuskan G.A."/>
            <person name="Maumus F."/>
            <person name="Salse J."/>
            <person name="Schmutz J."/>
            <person name="Rensing S.A."/>
        </authorList>
    </citation>
    <scope>NUCLEOTIDE SEQUENCE [LARGE SCALE GENOMIC DNA]</scope>
    <source>
        <strain evidence="4 5">cv. Gransden 2004</strain>
    </source>
</reference>
<feature type="domain" description="COI1 F-box" evidence="1">
    <location>
        <begin position="33"/>
        <end position="72"/>
    </location>
</feature>
<evidence type="ECO:0008006" key="6">
    <source>
        <dbReference type="Google" id="ProtNLM"/>
    </source>
</evidence>